<name>A0A9N9KAS3_9GLOM</name>
<feature type="non-terminal residue" evidence="1">
    <location>
        <position position="66"/>
    </location>
</feature>
<keyword evidence="2" id="KW-1185">Reference proteome</keyword>
<organism evidence="1 2">
    <name type="scientific">Dentiscutata erythropus</name>
    <dbReference type="NCBI Taxonomy" id="1348616"/>
    <lineage>
        <taxon>Eukaryota</taxon>
        <taxon>Fungi</taxon>
        <taxon>Fungi incertae sedis</taxon>
        <taxon>Mucoromycota</taxon>
        <taxon>Glomeromycotina</taxon>
        <taxon>Glomeromycetes</taxon>
        <taxon>Diversisporales</taxon>
        <taxon>Gigasporaceae</taxon>
        <taxon>Dentiscutata</taxon>
    </lineage>
</organism>
<evidence type="ECO:0000313" key="1">
    <source>
        <dbReference type="EMBL" id="CAG8818005.1"/>
    </source>
</evidence>
<proteinExistence type="predicted"/>
<gene>
    <name evidence="1" type="ORF">DERYTH_LOCUS26540</name>
</gene>
<accession>A0A9N9KAS3</accession>
<dbReference type="Proteomes" id="UP000789405">
    <property type="component" value="Unassembled WGS sequence"/>
</dbReference>
<dbReference type="EMBL" id="CAJVPY010055988">
    <property type="protein sequence ID" value="CAG8818005.1"/>
    <property type="molecule type" value="Genomic_DNA"/>
</dbReference>
<sequence length="66" mass="7706">EEEKVLLEFPTNNSTQIKNTKENYSQESNIRVKIKPSLIEDLIVHPSVFYKATNIDTLIREICQNK</sequence>
<feature type="non-terminal residue" evidence="1">
    <location>
        <position position="1"/>
    </location>
</feature>
<dbReference type="AlphaFoldDB" id="A0A9N9KAS3"/>
<evidence type="ECO:0000313" key="2">
    <source>
        <dbReference type="Proteomes" id="UP000789405"/>
    </source>
</evidence>
<protein>
    <submittedName>
        <fullName evidence="1">9204_t:CDS:1</fullName>
    </submittedName>
</protein>
<comment type="caution">
    <text evidence="1">The sequence shown here is derived from an EMBL/GenBank/DDBJ whole genome shotgun (WGS) entry which is preliminary data.</text>
</comment>
<reference evidence="1" key="1">
    <citation type="submission" date="2021-06" db="EMBL/GenBank/DDBJ databases">
        <authorList>
            <person name="Kallberg Y."/>
            <person name="Tangrot J."/>
            <person name="Rosling A."/>
        </authorList>
    </citation>
    <scope>NUCLEOTIDE SEQUENCE</scope>
    <source>
        <strain evidence="1">MA453B</strain>
    </source>
</reference>